<feature type="region of interest" description="Disordered" evidence="1">
    <location>
        <begin position="223"/>
        <end position="248"/>
    </location>
</feature>
<keyword evidence="2" id="KW-1133">Transmembrane helix</keyword>
<dbReference type="InterPro" id="IPR050327">
    <property type="entry name" value="Proton-linked_MCT"/>
</dbReference>
<accession>A0A1B6C167</accession>
<evidence type="ECO:0000256" key="2">
    <source>
        <dbReference type="SAM" id="Phobius"/>
    </source>
</evidence>
<feature type="transmembrane region" description="Helical" evidence="2">
    <location>
        <begin position="92"/>
        <end position="108"/>
    </location>
</feature>
<gene>
    <name evidence="3" type="ORF">g.24031</name>
</gene>
<dbReference type="Gene3D" id="1.20.1250.20">
    <property type="entry name" value="MFS general substrate transporter like domains"/>
    <property type="match status" value="2"/>
</dbReference>
<sequence length="583" mass="64393">MTINKKPDVPPGMKLVAPDGGWGWFVVLGSSLVNLSTRSIEPSFGLLFGDLLKDLNVETTGAAIIMSTLDAMINFSGLFVGPLIKKFSFRKVGLLGAFLSSIAMFLTSGANSMLYIICTYSVIGGLGFGLATASTLVALNSYFNFRRGQAVGLAMTGTALGFMAMPQVIRLLMEEYDFRGTLIILSATSLNAAVGASLLQPVKWHMKLTPVKPQVKAKEEIPVQDLNTLQEEDEKEEDDNELSKSLLGLPRNSSTVNCNALNRQVSMNASERFGSSTNFGRKISVKMPRNTSVVSMVPARKRKTSIISNVSNVDLMGSTMHIHIDSDSEEDENPVKIEDIKTIYKTEQSNGEIKENNKRTPSIKKKKEEQGCWGKFSNFMDLDLLKDPIFLNILVGLSFAYVAELNYKMVVPFFMANLGYTKKETALALSLMAISDIAARVIMPPIFDRLPYTRRATFAVGCFFLATARSVLAEQTEWYRLISALIVHGFFRGVTFINFFLVISEYAPLDKFAPALGLSMVTRGLFICALGPLNGWIRDYTGSYQICIHMQSAMILTCVLAWSIEYLLRQRVATKQLAGEELT</sequence>
<evidence type="ECO:0000256" key="1">
    <source>
        <dbReference type="SAM" id="MobiDB-lite"/>
    </source>
</evidence>
<proteinExistence type="predicted"/>
<dbReference type="SUPFAM" id="SSF103473">
    <property type="entry name" value="MFS general substrate transporter"/>
    <property type="match status" value="1"/>
</dbReference>
<organism evidence="3">
    <name type="scientific">Clastoptera arizonana</name>
    <name type="common">Arizona spittle bug</name>
    <dbReference type="NCBI Taxonomy" id="38151"/>
    <lineage>
        <taxon>Eukaryota</taxon>
        <taxon>Metazoa</taxon>
        <taxon>Ecdysozoa</taxon>
        <taxon>Arthropoda</taxon>
        <taxon>Hexapoda</taxon>
        <taxon>Insecta</taxon>
        <taxon>Pterygota</taxon>
        <taxon>Neoptera</taxon>
        <taxon>Paraneoptera</taxon>
        <taxon>Hemiptera</taxon>
        <taxon>Auchenorrhyncha</taxon>
        <taxon>Cercopoidea</taxon>
        <taxon>Clastopteridae</taxon>
        <taxon>Clastoptera</taxon>
    </lineage>
</organism>
<dbReference type="PANTHER" id="PTHR11360">
    <property type="entry name" value="MONOCARBOXYLATE TRANSPORTER"/>
    <property type="match status" value="1"/>
</dbReference>
<keyword evidence="2" id="KW-0472">Membrane</keyword>
<dbReference type="CDD" id="cd17352">
    <property type="entry name" value="MFS_MCT_SLC16"/>
    <property type="match status" value="1"/>
</dbReference>
<feature type="transmembrane region" description="Helical" evidence="2">
    <location>
        <begin position="114"/>
        <end position="139"/>
    </location>
</feature>
<feature type="transmembrane region" description="Helical" evidence="2">
    <location>
        <begin position="60"/>
        <end position="80"/>
    </location>
</feature>
<name>A0A1B6C167_9HEMI</name>
<feature type="transmembrane region" description="Helical" evidence="2">
    <location>
        <begin position="389"/>
        <end position="407"/>
    </location>
</feature>
<dbReference type="InterPro" id="IPR011701">
    <property type="entry name" value="MFS"/>
</dbReference>
<feature type="transmembrane region" description="Helical" evidence="2">
    <location>
        <begin position="543"/>
        <end position="568"/>
    </location>
</feature>
<dbReference type="EMBL" id="GEDC01030051">
    <property type="protein sequence ID" value="JAS07247.1"/>
    <property type="molecule type" value="Transcribed_RNA"/>
</dbReference>
<evidence type="ECO:0008006" key="4">
    <source>
        <dbReference type="Google" id="ProtNLM"/>
    </source>
</evidence>
<dbReference type="PANTHER" id="PTHR11360:SF163">
    <property type="entry name" value="MONOCARBOXYLATE TRANSPORTER 9-LIKE PROTEIN"/>
    <property type="match status" value="1"/>
</dbReference>
<feature type="transmembrane region" description="Helical" evidence="2">
    <location>
        <begin position="478"/>
        <end position="503"/>
    </location>
</feature>
<keyword evidence="2" id="KW-0812">Transmembrane</keyword>
<feature type="transmembrane region" description="Helical" evidence="2">
    <location>
        <begin position="21"/>
        <end position="40"/>
    </location>
</feature>
<evidence type="ECO:0000313" key="3">
    <source>
        <dbReference type="EMBL" id="JAS07247.1"/>
    </source>
</evidence>
<dbReference type="AlphaFoldDB" id="A0A1B6C167"/>
<dbReference type="GO" id="GO:0008028">
    <property type="term" value="F:monocarboxylic acid transmembrane transporter activity"/>
    <property type="evidence" value="ECO:0007669"/>
    <property type="project" value="TreeGrafter"/>
</dbReference>
<feature type="transmembrane region" description="Helical" evidence="2">
    <location>
        <begin position="181"/>
        <end position="199"/>
    </location>
</feature>
<dbReference type="InterPro" id="IPR036259">
    <property type="entry name" value="MFS_trans_sf"/>
</dbReference>
<feature type="transmembrane region" description="Helical" evidence="2">
    <location>
        <begin position="151"/>
        <end position="169"/>
    </location>
</feature>
<feature type="transmembrane region" description="Helical" evidence="2">
    <location>
        <begin position="427"/>
        <end position="443"/>
    </location>
</feature>
<feature type="compositionally biased region" description="Acidic residues" evidence="1">
    <location>
        <begin position="230"/>
        <end position="240"/>
    </location>
</feature>
<reference evidence="3" key="1">
    <citation type="submission" date="2015-12" db="EMBL/GenBank/DDBJ databases">
        <title>De novo transcriptome assembly of four potential Pierce s Disease insect vectors from Arizona vineyards.</title>
        <authorList>
            <person name="Tassone E.E."/>
        </authorList>
    </citation>
    <scope>NUCLEOTIDE SEQUENCE</scope>
</reference>
<protein>
    <recommendedName>
        <fullName evidence="4">Major facilitator superfamily (MFS) profile domain-containing protein</fullName>
    </recommendedName>
</protein>
<dbReference type="Pfam" id="PF07690">
    <property type="entry name" value="MFS_1"/>
    <property type="match status" value="1"/>
</dbReference>